<name>A0A4D9CN88_9STRA</name>
<dbReference type="Gene3D" id="1.10.10.10">
    <property type="entry name" value="Winged helix-like DNA-binding domain superfamily/Winged helix DNA-binding domain"/>
    <property type="match status" value="2"/>
</dbReference>
<feature type="compositionally biased region" description="Polar residues" evidence="6">
    <location>
        <begin position="33"/>
        <end position="46"/>
    </location>
</feature>
<dbReference type="SUPFAM" id="SSF88946">
    <property type="entry name" value="Sigma2 domain of RNA polymerase sigma factors"/>
    <property type="match status" value="1"/>
</dbReference>
<gene>
    <name evidence="9" type="ORF">NSK_008038</name>
</gene>
<evidence type="ECO:0000313" key="9">
    <source>
        <dbReference type="EMBL" id="TFJ80612.1"/>
    </source>
</evidence>
<feature type="region of interest" description="Disordered" evidence="6">
    <location>
        <begin position="170"/>
        <end position="206"/>
    </location>
</feature>
<dbReference type="Gene3D" id="1.10.601.10">
    <property type="entry name" value="RNA Polymerase Primary Sigma Factor"/>
    <property type="match status" value="1"/>
</dbReference>
<keyword evidence="5" id="KW-0804">Transcription</keyword>
<evidence type="ECO:0000256" key="6">
    <source>
        <dbReference type="SAM" id="MobiDB-lite"/>
    </source>
</evidence>
<sequence>MSLSDEAELADNHCRSTAQQLSQAQQQPHPQTSGITPADSSLGFSSKRQRHKGMKRILTLGTCFLVTLASCGSVSSFVVPNHGLAGSSISNARRTSLPSSIYHPPNFRTVLEQQRIGEASPFLFSLASTQSNNPVIGATNDPASNTGPMSAAAAAAAAAAVTAAATTAPGPISAMPTGGLSPRGRPGKDGVPLNPPNKGSGKAPLRGEEEVDLARKMQVRVAYIRVKYLAREALGRDPTHREWADVLGISDRALAEALTAAADAKTTMIRANMRLVMSIVRRYLSRGVQLKDLLQEGMNGLTRAAEKFDPDRGFKFSTYATWWIKQSVMRAVADQSRVVRLPVHVHDLLNQIGRAERELSSQLGRQPTEAEIAARVDIPQRKLQFLRERTQHTLSMDATRPSGGRKSGSGIGDEVRVSDSISDAEPLQDVKADEAYMREQVERLLDSLNPREADVVKMRYGLVDGQQRTLEEIGVAFRVTRERVRQIEARALHKIKQPYRVNHHKLRDNGRGGGSSAGGKGISQGHSGSHLSISVFGDFVGVGEKGGGLHSGGVLAVEEKVVRGSGGAKQTAVSKNKEGAGSRGKYRKRGVLGAGDEEEGLLVGVGARRGRGRGVGAASKMVPSMMSSHNETLAAFP</sequence>
<evidence type="ECO:0000256" key="4">
    <source>
        <dbReference type="ARBA" id="ARBA00023125"/>
    </source>
</evidence>
<dbReference type="OrthoDB" id="206108at2759"/>
<dbReference type="GO" id="GO:0006352">
    <property type="term" value="P:DNA-templated transcription initiation"/>
    <property type="evidence" value="ECO:0007669"/>
    <property type="project" value="InterPro"/>
</dbReference>
<keyword evidence="7" id="KW-1133">Transmembrane helix</keyword>
<feature type="transmembrane region" description="Helical" evidence="7">
    <location>
        <begin position="57"/>
        <end position="79"/>
    </location>
</feature>
<feature type="region of interest" description="Disordered" evidence="6">
    <location>
        <begin position="565"/>
        <end position="587"/>
    </location>
</feature>
<evidence type="ECO:0000256" key="2">
    <source>
        <dbReference type="ARBA" id="ARBA00023015"/>
    </source>
</evidence>
<accession>A0A4D9CN88</accession>
<dbReference type="InterPro" id="IPR013325">
    <property type="entry name" value="RNA_pol_sigma_r2"/>
</dbReference>
<proteinExistence type="inferred from homology"/>
<dbReference type="InterPro" id="IPR014284">
    <property type="entry name" value="RNA_pol_sigma-70_dom"/>
</dbReference>
<dbReference type="InterPro" id="IPR013324">
    <property type="entry name" value="RNA_pol_sigma_r3/r4-like"/>
</dbReference>
<dbReference type="PRINTS" id="PR00046">
    <property type="entry name" value="SIGMA70FCT"/>
</dbReference>
<dbReference type="InterPro" id="IPR050239">
    <property type="entry name" value="Sigma-70_RNA_pol_init_factors"/>
</dbReference>
<feature type="compositionally biased region" description="Gly residues" evidence="6">
    <location>
        <begin position="511"/>
        <end position="522"/>
    </location>
</feature>
<dbReference type="GO" id="GO:0003677">
    <property type="term" value="F:DNA binding"/>
    <property type="evidence" value="ECO:0007669"/>
    <property type="project" value="UniProtKB-KW"/>
</dbReference>
<keyword evidence="3" id="KW-0731">Sigma factor</keyword>
<feature type="region of interest" description="Disordered" evidence="6">
    <location>
        <begin position="396"/>
        <end position="420"/>
    </location>
</feature>
<keyword evidence="7" id="KW-0472">Membrane</keyword>
<dbReference type="Proteomes" id="UP000355283">
    <property type="component" value="Unassembled WGS sequence"/>
</dbReference>
<comment type="similarity">
    <text evidence="1">Belongs to the sigma-70 factor family.</text>
</comment>
<dbReference type="InterPro" id="IPR007627">
    <property type="entry name" value="RNA_pol_sigma70_r2"/>
</dbReference>
<feature type="region of interest" description="Disordered" evidence="6">
    <location>
        <begin position="1"/>
        <end position="48"/>
    </location>
</feature>
<dbReference type="Pfam" id="PF04545">
    <property type="entry name" value="Sigma70_r4"/>
    <property type="match status" value="1"/>
</dbReference>
<dbReference type="PROSITE" id="PS00716">
    <property type="entry name" value="SIGMA70_2"/>
    <property type="match status" value="1"/>
</dbReference>
<comment type="caution">
    <text evidence="9">The sequence shown here is derived from an EMBL/GenBank/DDBJ whole genome shotgun (WGS) entry which is preliminary data.</text>
</comment>
<keyword evidence="7" id="KW-0812">Transmembrane</keyword>
<dbReference type="EMBL" id="SDOX01000159">
    <property type="protein sequence ID" value="TFJ80612.1"/>
    <property type="molecule type" value="Genomic_DNA"/>
</dbReference>
<dbReference type="PANTHER" id="PTHR30603">
    <property type="entry name" value="RNA POLYMERASE SIGMA FACTOR RPO"/>
    <property type="match status" value="1"/>
</dbReference>
<dbReference type="InterPro" id="IPR036388">
    <property type="entry name" value="WH-like_DNA-bd_sf"/>
</dbReference>
<reference evidence="9 10" key="1">
    <citation type="submission" date="2019-01" db="EMBL/GenBank/DDBJ databases">
        <title>Nuclear Genome Assembly of the Microalgal Biofuel strain Nannochloropsis salina CCMP1776.</title>
        <authorList>
            <person name="Hovde B."/>
        </authorList>
    </citation>
    <scope>NUCLEOTIDE SEQUENCE [LARGE SCALE GENOMIC DNA]</scope>
    <source>
        <strain evidence="9 10">CCMP1776</strain>
    </source>
</reference>
<dbReference type="InterPro" id="IPR007624">
    <property type="entry name" value="RNA_pol_sigma70_r3"/>
</dbReference>
<feature type="compositionally biased region" description="Low complexity" evidence="6">
    <location>
        <begin position="16"/>
        <end position="32"/>
    </location>
</feature>
<keyword evidence="4" id="KW-0238">DNA-binding</keyword>
<dbReference type="Pfam" id="PF04542">
    <property type="entry name" value="Sigma70_r2"/>
    <property type="match status" value="1"/>
</dbReference>
<feature type="domain" description="RNA polymerase sigma-70" evidence="8">
    <location>
        <begin position="469"/>
        <end position="495"/>
    </location>
</feature>
<dbReference type="CDD" id="cd06171">
    <property type="entry name" value="Sigma70_r4"/>
    <property type="match status" value="1"/>
</dbReference>
<dbReference type="GO" id="GO:0016987">
    <property type="term" value="F:sigma factor activity"/>
    <property type="evidence" value="ECO:0007669"/>
    <property type="project" value="UniProtKB-KW"/>
</dbReference>
<evidence type="ECO:0000259" key="8">
    <source>
        <dbReference type="PROSITE" id="PS00716"/>
    </source>
</evidence>
<dbReference type="InterPro" id="IPR000943">
    <property type="entry name" value="RNA_pol_sigma70"/>
</dbReference>
<dbReference type="NCBIfam" id="TIGR02937">
    <property type="entry name" value="sigma70-ECF"/>
    <property type="match status" value="1"/>
</dbReference>
<dbReference type="Pfam" id="PF04539">
    <property type="entry name" value="Sigma70_r3"/>
    <property type="match status" value="1"/>
</dbReference>
<dbReference type="AlphaFoldDB" id="A0A4D9CN88"/>
<keyword evidence="10" id="KW-1185">Reference proteome</keyword>
<evidence type="ECO:0000256" key="7">
    <source>
        <dbReference type="SAM" id="Phobius"/>
    </source>
</evidence>
<organism evidence="9 10">
    <name type="scientific">Nannochloropsis salina CCMP1776</name>
    <dbReference type="NCBI Taxonomy" id="1027361"/>
    <lineage>
        <taxon>Eukaryota</taxon>
        <taxon>Sar</taxon>
        <taxon>Stramenopiles</taxon>
        <taxon>Ochrophyta</taxon>
        <taxon>Eustigmatophyceae</taxon>
        <taxon>Eustigmatales</taxon>
        <taxon>Monodopsidaceae</taxon>
        <taxon>Microchloropsis</taxon>
        <taxon>Microchloropsis salina</taxon>
    </lineage>
</organism>
<evidence type="ECO:0000313" key="10">
    <source>
        <dbReference type="Proteomes" id="UP000355283"/>
    </source>
</evidence>
<dbReference type="InterPro" id="IPR007630">
    <property type="entry name" value="RNA_pol_sigma70_r4"/>
</dbReference>
<evidence type="ECO:0000256" key="3">
    <source>
        <dbReference type="ARBA" id="ARBA00023082"/>
    </source>
</evidence>
<evidence type="ECO:0000256" key="1">
    <source>
        <dbReference type="ARBA" id="ARBA00007788"/>
    </source>
</evidence>
<protein>
    <recommendedName>
        <fullName evidence="8">RNA polymerase sigma-70 domain-containing protein</fullName>
    </recommendedName>
</protein>
<feature type="region of interest" description="Disordered" evidence="6">
    <location>
        <begin position="499"/>
        <end position="526"/>
    </location>
</feature>
<dbReference type="SUPFAM" id="SSF88659">
    <property type="entry name" value="Sigma3 and sigma4 domains of RNA polymerase sigma factors"/>
    <property type="match status" value="2"/>
</dbReference>
<dbReference type="PANTHER" id="PTHR30603:SF47">
    <property type="entry name" value="RNA POLYMERASE SIGMA FACTOR SIGD, CHLOROPLASTIC"/>
    <property type="match status" value="1"/>
</dbReference>
<keyword evidence="2" id="KW-0805">Transcription regulation</keyword>
<evidence type="ECO:0000256" key="5">
    <source>
        <dbReference type="ARBA" id="ARBA00023163"/>
    </source>
</evidence>